<proteinExistence type="predicted"/>
<feature type="domain" description="CCHC-type" evidence="3">
    <location>
        <begin position="413"/>
        <end position="428"/>
    </location>
</feature>
<dbReference type="InterPro" id="IPR036875">
    <property type="entry name" value="Znf_CCHC_sf"/>
</dbReference>
<dbReference type="Pfam" id="PF13917">
    <property type="entry name" value="zf-CCHC_3"/>
    <property type="match status" value="1"/>
</dbReference>
<protein>
    <recommendedName>
        <fullName evidence="3">CCHC-type domain-containing protein</fullName>
    </recommendedName>
</protein>
<dbReference type="PROSITE" id="PS50158">
    <property type="entry name" value="ZF_CCHC"/>
    <property type="match status" value="10"/>
</dbReference>
<feature type="domain" description="CCHC-type" evidence="3">
    <location>
        <begin position="521"/>
        <end position="536"/>
    </location>
</feature>
<dbReference type="EMBL" id="JAUIZM010000003">
    <property type="protein sequence ID" value="KAK1394513.1"/>
    <property type="molecule type" value="Genomic_DNA"/>
</dbReference>
<dbReference type="Gene3D" id="4.10.60.10">
    <property type="entry name" value="Zinc finger, CCHC-type"/>
    <property type="match status" value="9"/>
</dbReference>
<feature type="domain" description="CCHC-type" evidence="3">
    <location>
        <begin position="557"/>
        <end position="572"/>
    </location>
</feature>
<gene>
    <name evidence="4" type="ORF">POM88_013569</name>
</gene>
<accession>A0AAD8J0T1</accession>
<feature type="domain" description="CCHC-type" evidence="3">
    <location>
        <begin position="449"/>
        <end position="462"/>
    </location>
</feature>
<comment type="caution">
    <text evidence="4">The sequence shown here is derived from an EMBL/GenBank/DDBJ whole genome shotgun (WGS) entry which is preliminary data.</text>
</comment>
<keyword evidence="1" id="KW-0862">Zinc</keyword>
<dbReference type="PANTHER" id="PTHR46978:SF1">
    <property type="entry name" value="ZINC KNUCKLE (CCHC-TYPE) FAMILY PROTEIN"/>
    <property type="match status" value="1"/>
</dbReference>
<keyword evidence="1" id="KW-0479">Metal-binding</keyword>
<dbReference type="PANTHER" id="PTHR46978">
    <property type="entry name" value="ZINC KNUCKLE (CCHC-TYPE) FAMILY PROTEIN"/>
    <property type="match status" value="1"/>
</dbReference>
<feature type="domain" description="CCHC-type" evidence="3">
    <location>
        <begin position="593"/>
        <end position="606"/>
    </location>
</feature>
<keyword evidence="5" id="KW-1185">Reference proteome</keyword>
<name>A0AAD8J0T1_9APIA</name>
<feature type="domain" description="CCHC-type" evidence="3">
    <location>
        <begin position="333"/>
        <end position="346"/>
    </location>
</feature>
<dbReference type="AlphaFoldDB" id="A0AAD8J0T1"/>
<reference evidence="4" key="1">
    <citation type="submission" date="2023-02" db="EMBL/GenBank/DDBJ databases">
        <title>Genome of toxic invasive species Heracleum sosnowskyi carries increased number of genes despite the absence of recent whole-genome duplications.</title>
        <authorList>
            <person name="Schelkunov M."/>
            <person name="Shtratnikova V."/>
            <person name="Makarenko M."/>
            <person name="Klepikova A."/>
            <person name="Omelchenko D."/>
            <person name="Novikova G."/>
            <person name="Obukhova E."/>
            <person name="Bogdanov V."/>
            <person name="Penin A."/>
            <person name="Logacheva M."/>
        </authorList>
    </citation>
    <scope>NUCLEOTIDE SEQUENCE</scope>
    <source>
        <strain evidence="4">Hsosn_3</strain>
        <tissue evidence="4">Leaf</tissue>
    </source>
</reference>
<evidence type="ECO:0000256" key="2">
    <source>
        <dbReference type="SAM" id="MobiDB-lite"/>
    </source>
</evidence>
<feature type="domain" description="CCHC-type" evidence="3">
    <location>
        <begin position="384"/>
        <end position="398"/>
    </location>
</feature>
<keyword evidence="1" id="KW-0863">Zinc-finger</keyword>
<reference evidence="4" key="2">
    <citation type="submission" date="2023-05" db="EMBL/GenBank/DDBJ databases">
        <authorList>
            <person name="Schelkunov M.I."/>
        </authorList>
    </citation>
    <scope>NUCLEOTIDE SEQUENCE</scope>
    <source>
        <strain evidence="4">Hsosn_3</strain>
        <tissue evidence="4">Leaf</tissue>
    </source>
</reference>
<dbReference type="SUPFAM" id="SSF57756">
    <property type="entry name" value="Retrovirus zinc finger-like domains"/>
    <property type="match status" value="6"/>
</dbReference>
<dbReference type="GO" id="GO:0008270">
    <property type="term" value="F:zinc ion binding"/>
    <property type="evidence" value="ECO:0007669"/>
    <property type="project" value="UniProtKB-KW"/>
</dbReference>
<sequence>MASQSPTAQESMQLISDTVRNDDESIKVSSFNVSENVQNGTQIDDTIEALKDDHDVCISTDEIEKNGLIEAVDHKELMLLSSNAALMRSKDEEANQDLSLKILEKAENTTQIDDIIEAAKVLKDDKSVSTQIDNVIEAAEVLKDDKSVSTQIDDVIEAAEVLKDKSASTQIDNVMEAAEVPKDDNCVSILSGLKEEIEKTDWIKAGDDHSVIVDEKIKETGGCDSQENIKSIEDKIEISDNIVMRKLLRGPRYFDLLDSGRGSCYNCGEEGHTAVRCTMAKRKKPCFVCGSLEHNAKQCAKGQDCFICKKGGHRAKDCPEKKMAGLHLSAKICLKCGQSGHEMFSCQTSYSSDDLKEIQCYMCKNFGHLCCATYTPTVGGKLSCYRCGQSGHTGLACKISRGGPNEIESPSSCYKCGEGGHFARECTNLAKPYTRLPGGPKKMESPSTCYKCGQGGHFARECSDSVKPYTRLPGRPNKMDSPSTCYKCGQGGHFARECSDLVKAATKFLGGPTQMESPSSCYKCGGEGHFARECSNSPMASTRLQGGLFEMESISSCYRCGGEGHFARECTSSVEAHTRLHEYPNCSGSTSLCYKCGERGHFARECTTSAKSLKRNRELSSPKFKLSKHKKDSSDRKSWPSDLGKPRKRKKTQYEGEFSTPVKSKRGGWTTEHPRDLHRQKARNRGLKSPATPSTRNFCSAIILRISYPQLADFTDAN</sequence>
<dbReference type="GO" id="GO:0003676">
    <property type="term" value="F:nucleic acid binding"/>
    <property type="evidence" value="ECO:0007669"/>
    <property type="project" value="InterPro"/>
</dbReference>
<dbReference type="Pfam" id="PF00098">
    <property type="entry name" value="zf-CCHC"/>
    <property type="match status" value="8"/>
</dbReference>
<dbReference type="InterPro" id="IPR001878">
    <property type="entry name" value="Znf_CCHC"/>
</dbReference>
<evidence type="ECO:0000313" key="4">
    <source>
        <dbReference type="EMBL" id="KAK1394513.1"/>
    </source>
</evidence>
<evidence type="ECO:0000313" key="5">
    <source>
        <dbReference type="Proteomes" id="UP001237642"/>
    </source>
</evidence>
<dbReference type="SMART" id="SM00343">
    <property type="entry name" value="ZnF_C2HC"/>
    <property type="match status" value="11"/>
</dbReference>
<evidence type="ECO:0000256" key="1">
    <source>
        <dbReference type="PROSITE-ProRule" id="PRU00047"/>
    </source>
</evidence>
<feature type="domain" description="CCHC-type" evidence="3">
    <location>
        <begin position="264"/>
        <end position="277"/>
    </location>
</feature>
<dbReference type="Proteomes" id="UP001237642">
    <property type="component" value="Unassembled WGS sequence"/>
</dbReference>
<organism evidence="4 5">
    <name type="scientific">Heracleum sosnowskyi</name>
    <dbReference type="NCBI Taxonomy" id="360622"/>
    <lineage>
        <taxon>Eukaryota</taxon>
        <taxon>Viridiplantae</taxon>
        <taxon>Streptophyta</taxon>
        <taxon>Embryophyta</taxon>
        <taxon>Tracheophyta</taxon>
        <taxon>Spermatophyta</taxon>
        <taxon>Magnoliopsida</taxon>
        <taxon>eudicotyledons</taxon>
        <taxon>Gunneridae</taxon>
        <taxon>Pentapetalae</taxon>
        <taxon>asterids</taxon>
        <taxon>campanulids</taxon>
        <taxon>Apiales</taxon>
        <taxon>Apiaceae</taxon>
        <taxon>Apioideae</taxon>
        <taxon>apioid superclade</taxon>
        <taxon>Tordylieae</taxon>
        <taxon>Tordyliinae</taxon>
        <taxon>Heracleum</taxon>
    </lineage>
</organism>
<feature type="domain" description="CCHC-type" evidence="3">
    <location>
        <begin position="485"/>
        <end position="498"/>
    </location>
</feature>
<feature type="region of interest" description="Disordered" evidence="2">
    <location>
        <begin position="617"/>
        <end position="694"/>
    </location>
</feature>
<evidence type="ECO:0000259" key="3">
    <source>
        <dbReference type="PROSITE" id="PS50158"/>
    </source>
</evidence>
<feature type="domain" description="CCHC-type" evidence="3">
    <location>
        <begin position="305"/>
        <end position="320"/>
    </location>
</feature>